<dbReference type="SMART" id="SM00545">
    <property type="entry name" value="JmjN"/>
    <property type="match status" value="1"/>
</dbReference>
<feature type="compositionally biased region" description="Basic and acidic residues" evidence="9">
    <location>
        <begin position="564"/>
        <end position="581"/>
    </location>
</feature>
<reference evidence="12 13" key="1">
    <citation type="submission" date="2016-06" db="EMBL/GenBank/DDBJ databases">
        <title>Evolution of pathogenesis and genome organization in the Tremellales.</title>
        <authorList>
            <person name="Cuomo C."/>
            <person name="Litvintseva A."/>
            <person name="Heitman J."/>
            <person name="Chen Y."/>
            <person name="Sun S."/>
            <person name="Springer D."/>
            <person name="Dromer F."/>
            <person name="Young S."/>
            <person name="Zeng Q."/>
            <person name="Chapman S."/>
            <person name="Gujja S."/>
            <person name="Saif S."/>
            <person name="Birren B."/>
        </authorList>
    </citation>
    <scope>NUCLEOTIDE SEQUENCE [LARGE SCALE GENOMIC DNA]</scope>
    <source>
        <strain evidence="12 13">CBS 7118</strain>
    </source>
</reference>
<evidence type="ECO:0008006" key="14">
    <source>
        <dbReference type="Google" id="ProtNLM"/>
    </source>
</evidence>
<evidence type="ECO:0000259" key="10">
    <source>
        <dbReference type="PROSITE" id="PS51183"/>
    </source>
</evidence>
<evidence type="ECO:0000256" key="6">
    <source>
        <dbReference type="ARBA" id="ARBA00022833"/>
    </source>
</evidence>
<feature type="region of interest" description="Disordered" evidence="9">
    <location>
        <begin position="564"/>
        <end position="591"/>
    </location>
</feature>
<dbReference type="InterPro" id="IPR003347">
    <property type="entry name" value="JmjC_dom"/>
</dbReference>
<feature type="compositionally biased region" description="Polar residues" evidence="9">
    <location>
        <begin position="1"/>
        <end position="39"/>
    </location>
</feature>
<dbReference type="GeneID" id="30190805"/>
<dbReference type="SUPFAM" id="SSF53244">
    <property type="entry name" value="MurD-like peptide ligases, peptide-binding domain"/>
    <property type="match status" value="1"/>
</dbReference>
<dbReference type="GO" id="GO:0008270">
    <property type="term" value="F:zinc ion binding"/>
    <property type="evidence" value="ECO:0007669"/>
    <property type="project" value="UniProtKB-KW"/>
</dbReference>
<feature type="domain" description="JmjC" evidence="11">
    <location>
        <begin position="370"/>
        <end position="533"/>
    </location>
</feature>
<dbReference type="PROSITE" id="PS51183">
    <property type="entry name" value="JMJN"/>
    <property type="match status" value="1"/>
</dbReference>
<evidence type="ECO:0000256" key="2">
    <source>
        <dbReference type="ARBA" id="ARBA00022598"/>
    </source>
</evidence>
<keyword evidence="3" id="KW-0479">Metal-binding</keyword>
<dbReference type="OrthoDB" id="9547406at2759"/>
<keyword evidence="4" id="KW-0547">Nucleotide-binding</keyword>
<dbReference type="CDD" id="cd15571">
    <property type="entry name" value="ePHD"/>
    <property type="match status" value="1"/>
</dbReference>
<evidence type="ECO:0000256" key="5">
    <source>
        <dbReference type="ARBA" id="ARBA00022771"/>
    </source>
</evidence>
<dbReference type="PANTHER" id="PTHR10694">
    <property type="entry name" value="LYSINE-SPECIFIC DEMETHYLASE"/>
    <property type="match status" value="1"/>
</dbReference>
<dbReference type="PANTHER" id="PTHR10694:SF7">
    <property type="entry name" value="[HISTONE H3]-TRIMETHYL-L-LYSINE(9) DEMETHYLASE"/>
    <property type="match status" value="1"/>
</dbReference>
<gene>
    <name evidence="12" type="ORF">L198_01592</name>
</gene>
<comment type="caution">
    <text evidence="12">The sequence shown here is derived from an EMBL/GenBank/DDBJ whole genome shotgun (WGS) entry which is preliminary data.</text>
</comment>
<proteinExistence type="inferred from homology"/>
<dbReference type="InterPro" id="IPR001965">
    <property type="entry name" value="Znf_PHD"/>
</dbReference>
<evidence type="ECO:0000313" key="13">
    <source>
        <dbReference type="Proteomes" id="UP000094819"/>
    </source>
</evidence>
<dbReference type="Proteomes" id="UP000094819">
    <property type="component" value="Unassembled WGS sequence"/>
</dbReference>
<feature type="region of interest" description="Disordered" evidence="9">
    <location>
        <begin position="1026"/>
        <end position="1066"/>
    </location>
</feature>
<keyword evidence="8" id="KW-0460">Magnesium</keyword>
<evidence type="ECO:0000313" key="12">
    <source>
        <dbReference type="EMBL" id="ODO06360.1"/>
    </source>
</evidence>
<dbReference type="FunFam" id="3.30.40.10:FF:000740">
    <property type="entry name" value="Specific transcriptional repressor, putative"/>
    <property type="match status" value="1"/>
</dbReference>
<feature type="compositionally biased region" description="Acidic residues" evidence="9">
    <location>
        <begin position="262"/>
        <end position="272"/>
    </location>
</feature>
<evidence type="ECO:0000256" key="4">
    <source>
        <dbReference type="ARBA" id="ARBA00022741"/>
    </source>
</evidence>
<dbReference type="Pfam" id="PF13771">
    <property type="entry name" value="zf-HC5HC2H"/>
    <property type="match status" value="1"/>
</dbReference>
<keyword evidence="2" id="KW-0436">Ligase</keyword>
<dbReference type="GO" id="GO:0051864">
    <property type="term" value="F:histone H3K36 demethylase activity"/>
    <property type="evidence" value="ECO:0007669"/>
    <property type="project" value="TreeGrafter"/>
</dbReference>
<dbReference type="SUPFAM" id="SSF51197">
    <property type="entry name" value="Clavaminate synthase-like"/>
    <property type="match status" value="1"/>
</dbReference>
<feature type="region of interest" description="Disordered" evidence="9">
    <location>
        <begin position="1"/>
        <end position="104"/>
    </location>
</feature>
<feature type="region of interest" description="Disordered" evidence="9">
    <location>
        <begin position="952"/>
        <end position="1012"/>
    </location>
</feature>
<dbReference type="Gene3D" id="3.30.40.10">
    <property type="entry name" value="Zinc/RING finger domain, C3HC4 (zinc finger)"/>
    <property type="match status" value="1"/>
</dbReference>
<evidence type="ECO:0000256" key="8">
    <source>
        <dbReference type="ARBA" id="ARBA00022842"/>
    </source>
</evidence>
<dbReference type="InterPro" id="IPR018109">
    <property type="entry name" value="Folylpolyglutamate_synth_CS"/>
</dbReference>
<dbReference type="Pfam" id="PF02375">
    <property type="entry name" value="JmjN"/>
    <property type="match status" value="1"/>
</dbReference>
<dbReference type="GO" id="GO:0004326">
    <property type="term" value="F:tetrahydrofolylpolyglutamate synthase activity"/>
    <property type="evidence" value="ECO:0007669"/>
    <property type="project" value="InterPro"/>
</dbReference>
<dbReference type="Gene3D" id="3.90.190.20">
    <property type="entry name" value="Mur ligase, C-terminal domain"/>
    <property type="match status" value="1"/>
</dbReference>
<comment type="similarity">
    <text evidence="1">Belongs to the folylpolyglutamate synthase family.</text>
</comment>
<dbReference type="GO" id="GO:0000785">
    <property type="term" value="C:chromatin"/>
    <property type="evidence" value="ECO:0007669"/>
    <property type="project" value="TreeGrafter"/>
</dbReference>
<keyword evidence="7" id="KW-0067">ATP-binding</keyword>
<sequence>MPSLSTEAIQNLAKSPQAGNATQTASHPIKNGESSTHANGSKDVPAPQVEAATSSDMPRQTKKEGPKYIQPDHFSPMNNNPNGPEVPSRGIPNIGDGWLSPEDDPSALRGIPVFKPTMEEFRDFEGYAHKTTAWGQYSGICKIIPPTEWTQSLPPITASTLSSVEIKEPIQQNLIGSGGLFRIANVARNKRRPLTIEEWFDKCQEKKFTGPGPKDLDRTVNRDSKEAIEHRARVKQEIQQEKERKKEENKRRRENKAKKEAEEADAADEELSMNEGGRRQDSKRTTFVKQESSLLFPNPTEPELDDPSLAGEPRPFYRTFDFTKDWLAEGTTLEDYTPESCVALERRLWKNLGLGEPSWYGADTEGSLFADKDTPWNVAHLPNLLNRWDLRHLPGVNAPYLYFGMWGASFAWHVEDMDLFSINYIHFGAPKFWYAIPQQQAERFERILQAYFPEESRACDQFLRHKSFAVSPYRLAKEGLHVNMLQHNQGEFVITYPRGYHAGFNMGFNCAESVNFALESWVELGRRAKACQCVNHSVRIDVDEMLSSEAKRLQGEQELLEAIVEERKKPRKRPSSEDKATPRKKIKSAPSVLDLPIEPPVALPPLAPAPKKRRPKKVLPLSSPAVETKAVPPRDIRTCPCLFCPGSSVEDLLPVWAPPESVKAKWYPRDGPVTVHHSCALPMPGVGIEDMQLADGSVRAFVVGAENVQGARWNLKCASCSDKRMQKMGAKLQCTKGKCPRAFHVSCAHVDASVRLNVWVVEPPPLSTHPSPVNTLEVEDPIKVELLCPQHNPDMKERLEKQKAQALRDKVLSIPLGSKVKIKSEGASLEYVLLAISGQLEQISVQVPAGERSVFPWSSIDLRPSQAKLQENEYARTHTHTRRPDPASMDAPRPSPTPQPALARPLRMDEMLNPTPSGRQRYEDSFKRQSNMPVPVPSGYYIQAPAPTRMVHPHPMTCPPSPKSYAFPSQWHQPQPQPFHDGAQRSTSATGPPPPQAWPRNPPVTSQSGHPGYIYSAITPYHSLPLNGRPSISADPRTSNSAAQNPAAPASRAGPPPPVGSDASGVGKIDLGLSRMQAIMSGLQPLTVPAIHLSGTNGKGSVSALLESVFMAAGLQVGRYNSPHLLEPRDAIRINGIPPSKEKYEEAIRIVEGINRGSKLGATSFEIATSAALWLINDLRVDVMIIECGMGGARDATNILPPERTLASALTTVGLDHTNFLGDTIAKITHEKASIAVEGAVFVVGRQMHEEVPHVARGVAEARGARVFDALPTEIHSVRLPPMSLYPFRPPPAIPVRTHLSPIRDLDFSVIDTQMPLPGKHQLDNLSAALAILHALRNDARALDIMPTLGRLSGHIIQRGVFNCHWEGRCSWIDWRDGQRSHPILVDGAHNADSAHALRGYLNSLDVEGPRLPTRFILSLSSSPGKTVESVLAPLLLPGDEVEVVDFTTPVEGMPWIKTVPVEEAVQVASRYVGPQAVVMGGKGVKGVHRALVRARDEGRLPVACGSLYLVADVYRVLQGAR</sequence>
<keyword evidence="5" id="KW-0863">Zinc-finger</keyword>
<dbReference type="Gene3D" id="3.40.1190.10">
    <property type="entry name" value="Mur-like, catalytic domain"/>
    <property type="match status" value="1"/>
</dbReference>
<dbReference type="GO" id="GO:0005634">
    <property type="term" value="C:nucleus"/>
    <property type="evidence" value="ECO:0007669"/>
    <property type="project" value="TreeGrafter"/>
</dbReference>
<feature type="region of interest" description="Disordered" evidence="9">
    <location>
        <begin position="874"/>
        <end position="934"/>
    </location>
</feature>
<dbReference type="InterPro" id="IPR013083">
    <property type="entry name" value="Znf_RING/FYVE/PHD"/>
</dbReference>
<evidence type="ECO:0000256" key="9">
    <source>
        <dbReference type="SAM" id="MobiDB-lite"/>
    </source>
</evidence>
<dbReference type="UniPathway" id="UPA00850"/>
<dbReference type="InterPro" id="IPR001645">
    <property type="entry name" value="Folylpolyglutamate_synth"/>
</dbReference>
<protein>
    <recommendedName>
        <fullName evidence="14">[Histone H3]-trimethyl-L-lysine(9) demethylase</fullName>
    </recommendedName>
</protein>
<name>A0A1E3JZU4_9TREE</name>
<evidence type="ECO:0000256" key="7">
    <source>
        <dbReference type="ARBA" id="ARBA00022840"/>
    </source>
</evidence>
<dbReference type="RefSeq" id="XP_019034460.1">
    <property type="nucleotide sequence ID" value="XM_019173755.1"/>
</dbReference>
<dbReference type="SMART" id="SM00558">
    <property type="entry name" value="JmjC"/>
    <property type="match status" value="1"/>
</dbReference>
<dbReference type="InterPro" id="IPR003349">
    <property type="entry name" value="JmjN"/>
</dbReference>
<dbReference type="Pfam" id="PF02373">
    <property type="entry name" value="JmjC"/>
    <property type="match status" value="1"/>
</dbReference>
<dbReference type="InterPro" id="IPR036565">
    <property type="entry name" value="Mur-like_cat_sf"/>
</dbReference>
<evidence type="ECO:0000259" key="11">
    <source>
        <dbReference type="PROSITE" id="PS51184"/>
    </source>
</evidence>
<dbReference type="SMART" id="SM00249">
    <property type="entry name" value="PHD"/>
    <property type="match status" value="1"/>
</dbReference>
<dbReference type="GO" id="GO:0010468">
    <property type="term" value="P:regulation of gene expression"/>
    <property type="evidence" value="ECO:0007669"/>
    <property type="project" value="TreeGrafter"/>
</dbReference>
<dbReference type="InterPro" id="IPR036615">
    <property type="entry name" value="Mur_ligase_C_dom_sf"/>
</dbReference>
<evidence type="ECO:0000256" key="3">
    <source>
        <dbReference type="ARBA" id="ARBA00022723"/>
    </source>
</evidence>
<organism evidence="12 13">
    <name type="scientific">Cryptococcus wingfieldii CBS 7118</name>
    <dbReference type="NCBI Taxonomy" id="1295528"/>
    <lineage>
        <taxon>Eukaryota</taxon>
        <taxon>Fungi</taxon>
        <taxon>Dikarya</taxon>
        <taxon>Basidiomycota</taxon>
        <taxon>Agaricomycotina</taxon>
        <taxon>Tremellomycetes</taxon>
        <taxon>Tremellales</taxon>
        <taxon>Cryptococcaceae</taxon>
        <taxon>Cryptococcus</taxon>
    </lineage>
</organism>
<dbReference type="PROSITE" id="PS01012">
    <property type="entry name" value="FOLYLPOLYGLU_SYNT_2"/>
    <property type="match status" value="1"/>
</dbReference>
<dbReference type="GO" id="GO:0005524">
    <property type="term" value="F:ATP binding"/>
    <property type="evidence" value="ECO:0007669"/>
    <property type="project" value="UniProtKB-KW"/>
</dbReference>
<feature type="region of interest" description="Disordered" evidence="9">
    <location>
        <begin position="206"/>
        <end position="310"/>
    </location>
</feature>
<keyword evidence="6" id="KW-0862">Zinc</keyword>
<dbReference type="GO" id="GO:0032454">
    <property type="term" value="F:histone H3K9 demethylase activity"/>
    <property type="evidence" value="ECO:0007669"/>
    <property type="project" value="TreeGrafter"/>
</dbReference>
<evidence type="ECO:0000256" key="1">
    <source>
        <dbReference type="ARBA" id="ARBA00008276"/>
    </source>
</evidence>
<feature type="compositionally biased region" description="Pro residues" evidence="9">
    <location>
        <begin position="991"/>
        <end position="1002"/>
    </location>
</feature>
<dbReference type="NCBIfam" id="TIGR01499">
    <property type="entry name" value="folC"/>
    <property type="match status" value="1"/>
</dbReference>
<dbReference type="Gene3D" id="2.60.120.650">
    <property type="entry name" value="Cupin"/>
    <property type="match status" value="2"/>
</dbReference>
<feature type="compositionally biased region" description="Polar residues" evidence="9">
    <location>
        <begin position="285"/>
        <end position="295"/>
    </location>
</feature>
<feature type="domain" description="JmjN" evidence="10">
    <location>
        <begin position="111"/>
        <end position="152"/>
    </location>
</feature>
<dbReference type="EMBL" id="AWGH01000003">
    <property type="protein sequence ID" value="ODO06360.1"/>
    <property type="molecule type" value="Genomic_DNA"/>
</dbReference>
<dbReference type="SUPFAM" id="SSF53623">
    <property type="entry name" value="MurD-like peptide ligases, catalytic domain"/>
    <property type="match status" value="1"/>
</dbReference>
<dbReference type="PROSITE" id="PS51184">
    <property type="entry name" value="JMJC"/>
    <property type="match status" value="1"/>
</dbReference>
<keyword evidence="13" id="KW-1185">Reference proteome</keyword>
<accession>A0A1E3JZU4</accession>
<feature type="compositionally biased region" description="Basic and acidic residues" evidence="9">
    <location>
        <begin position="206"/>
        <end position="261"/>
    </location>
</feature>
<feature type="compositionally biased region" description="Low complexity" evidence="9">
    <location>
        <begin position="1039"/>
        <end position="1053"/>
    </location>
</feature>